<sequence>MISRRRRAIAGSDDDSKNVATFVDEVEPEPFEEMFSVFRIVTLYEMMIHGQWKYVNHYLNKQKTELVLGMYIGAAFELIRFVCVLILAIVFILMRISALLPLEDENIRGNINWIITMNGLSFWISLILLGVIIAQFAVYQCKNPNYVVYCTTINFMLSVILIASIIPLIILKTNSDDFMKEAFHTKFLRSGTMHMLIKHQSTFKCCGVLGPDDYKNEFIIQYSNALTNRSVKVQTNREFSFFGSENDNTFYSIPISCCKPNKSGRICSQRSLTDEEMEDAQNARGDKYWGHLLKYFIQPEKGTFYTKGCLDETVQSIDSYSSVLISILVLFIFFTALTIGFVIVLLLYHDGVGQMISEQKMFGVERNTGVHFLMSLDMTDTDFPDDFSLIEFLRKTDIDNFLAEDKIKGTIGGRKEAERA</sequence>
<feature type="transmembrane region" description="Helical" evidence="5">
    <location>
        <begin position="78"/>
        <end position="100"/>
    </location>
</feature>
<evidence type="ECO:0000256" key="3">
    <source>
        <dbReference type="ARBA" id="ARBA00022989"/>
    </source>
</evidence>
<feature type="transmembrane region" description="Helical" evidence="5">
    <location>
        <begin position="323"/>
        <end position="348"/>
    </location>
</feature>
<dbReference type="Pfam" id="PF00335">
    <property type="entry name" value="Tetraspanin"/>
    <property type="match status" value="1"/>
</dbReference>
<evidence type="ECO:0000256" key="1">
    <source>
        <dbReference type="ARBA" id="ARBA00004141"/>
    </source>
</evidence>
<evidence type="ECO:0000256" key="4">
    <source>
        <dbReference type="ARBA" id="ARBA00023136"/>
    </source>
</evidence>
<dbReference type="InterPro" id="IPR018499">
    <property type="entry name" value="Tetraspanin/Peripherin"/>
</dbReference>
<keyword evidence="6" id="KW-1185">Reference proteome</keyword>
<dbReference type="STRING" id="1561998.A0A1I7U466"/>
<dbReference type="Proteomes" id="UP000095282">
    <property type="component" value="Unplaced"/>
</dbReference>
<name>A0A1I7U466_9PELO</name>
<evidence type="ECO:0000256" key="2">
    <source>
        <dbReference type="ARBA" id="ARBA00022692"/>
    </source>
</evidence>
<accession>A0A1I7U466</accession>
<dbReference type="WBParaSite" id="Csp11.Scaffold629.g14672.t1">
    <property type="protein sequence ID" value="Csp11.Scaffold629.g14672.t1"/>
    <property type="gene ID" value="Csp11.Scaffold629.g14672"/>
</dbReference>
<feature type="transmembrane region" description="Helical" evidence="5">
    <location>
        <begin position="120"/>
        <end position="139"/>
    </location>
</feature>
<dbReference type="eggNOG" id="ENOG502TGAR">
    <property type="taxonomic scope" value="Eukaryota"/>
</dbReference>
<organism evidence="6 7">
    <name type="scientific">Caenorhabditis tropicalis</name>
    <dbReference type="NCBI Taxonomy" id="1561998"/>
    <lineage>
        <taxon>Eukaryota</taxon>
        <taxon>Metazoa</taxon>
        <taxon>Ecdysozoa</taxon>
        <taxon>Nematoda</taxon>
        <taxon>Chromadorea</taxon>
        <taxon>Rhabditida</taxon>
        <taxon>Rhabditina</taxon>
        <taxon>Rhabditomorpha</taxon>
        <taxon>Rhabditoidea</taxon>
        <taxon>Rhabditidae</taxon>
        <taxon>Peloderinae</taxon>
        <taxon>Caenorhabditis</taxon>
    </lineage>
</organism>
<protein>
    <submittedName>
        <fullName evidence="7">RDS/peripherin-like protein xRDS35</fullName>
    </submittedName>
</protein>
<reference evidence="7" key="1">
    <citation type="submission" date="2016-11" db="UniProtKB">
        <authorList>
            <consortium name="WormBaseParasite"/>
        </authorList>
    </citation>
    <scope>IDENTIFICATION</scope>
</reference>
<feature type="transmembrane region" description="Helical" evidence="5">
    <location>
        <begin position="146"/>
        <end position="170"/>
    </location>
</feature>
<evidence type="ECO:0000313" key="6">
    <source>
        <dbReference type="Proteomes" id="UP000095282"/>
    </source>
</evidence>
<evidence type="ECO:0000256" key="5">
    <source>
        <dbReference type="SAM" id="Phobius"/>
    </source>
</evidence>
<evidence type="ECO:0000313" key="7">
    <source>
        <dbReference type="WBParaSite" id="Csp11.Scaffold629.g14672.t1"/>
    </source>
</evidence>
<proteinExistence type="predicted"/>
<dbReference type="InterPro" id="IPR008952">
    <property type="entry name" value="Tetraspanin_EC2_sf"/>
</dbReference>
<dbReference type="Gene3D" id="1.10.1450.10">
    <property type="entry name" value="Tetraspanin"/>
    <property type="match status" value="1"/>
</dbReference>
<keyword evidence="2 5" id="KW-0812">Transmembrane</keyword>
<comment type="subcellular location">
    <subcellularLocation>
        <location evidence="1">Membrane</location>
        <topology evidence="1">Multi-pass membrane protein</topology>
    </subcellularLocation>
</comment>
<keyword evidence="4 5" id="KW-0472">Membrane</keyword>
<dbReference type="GO" id="GO:0016020">
    <property type="term" value="C:membrane"/>
    <property type="evidence" value="ECO:0007669"/>
    <property type="project" value="UniProtKB-SubCell"/>
</dbReference>
<dbReference type="AlphaFoldDB" id="A0A1I7U466"/>
<keyword evidence="3 5" id="KW-1133">Transmembrane helix</keyword>